<gene>
    <name evidence="1" type="ORF">BN869_000006162_1</name>
</gene>
<reference evidence="1" key="1">
    <citation type="submission" date="2015-01" db="EMBL/GenBank/DDBJ databases">
        <authorList>
            <person name="Durling Mikael"/>
        </authorList>
    </citation>
    <scope>NUCLEOTIDE SEQUENCE</scope>
</reference>
<organism evidence="1">
    <name type="scientific">Bionectria ochroleuca</name>
    <name type="common">Gliocladium roseum</name>
    <dbReference type="NCBI Taxonomy" id="29856"/>
    <lineage>
        <taxon>Eukaryota</taxon>
        <taxon>Fungi</taxon>
        <taxon>Dikarya</taxon>
        <taxon>Ascomycota</taxon>
        <taxon>Pezizomycotina</taxon>
        <taxon>Sordariomycetes</taxon>
        <taxon>Hypocreomycetidae</taxon>
        <taxon>Hypocreales</taxon>
        <taxon>Bionectriaceae</taxon>
        <taxon>Clonostachys</taxon>
    </lineage>
</organism>
<dbReference type="InterPro" id="IPR044992">
    <property type="entry name" value="ChyE-like"/>
</dbReference>
<dbReference type="CDD" id="cd01741">
    <property type="entry name" value="GATase1_1"/>
    <property type="match status" value="1"/>
</dbReference>
<dbReference type="GO" id="GO:0005634">
    <property type="term" value="C:nucleus"/>
    <property type="evidence" value="ECO:0007669"/>
    <property type="project" value="TreeGrafter"/>
</dbReference>
<dbReference type="SUPFAM" id="SSF52317">
    <property type="entry name" value="Class I glutamine amidotransferase-like"/>
    <property type="match status" value="1"/>
</dbReference>
<dbReference type="AlphaFoldDB" id="A0A0B7K511"/>
<dbReference type="PANTHER" id="PTHR42695:SF5">
    <property type="entry name" value="GLUTAMINE AMIDOTRANSFERASE YLR126C-RELATED"/>
    <property type="match status" value="1"/>
</dbReference>
<dbReference type="InterPro" id="IPR029062">
    <property type="entry name" value="Class_I_gatase-like"/>
</dbReference>
<protein>
    <recommendedName>
        <fullName evidence="2">Glutamine amidotransferase domain-containing protein</fullName>
    </recommendedName>
</protein>
<sequence length="258" mass="28990">MVIVQRYRVLILEFDATPQPIMRVRGTWGDIFEQFMRDGLDRYRQQNPTDSKIRLEIIRSNVLEMEPLPGKDEIDCVLVSGSTEHDASGDSAWTLRVVEYLRHLYSNSNVALVGFSLGHQLIGRALGMQPRRNPNGWELSLCDVSLGEVGSRLFGRDTLPLHLLHRDMLPASAPPGVELLGGSDLCPNQGLYVPGRLLTLQAHPEFDAFVMNYSLNWRCEQDLIGRDQWRRGLDVCGLEHAGGLVSEVVWRVLLGGDC</sequence>
<evidence type="ECO:0008006" key="2">
    <source>
        <dbReference type="Google" id="ProtNLM"/>
    </source>
</evidence>
<dbReference type="GO" id="GO:0005829">
    <property type="term" value="C:cytosol"/>
    <property type="evidence" value="ECO:0007669"/>
    <property type="project" value="TreeGrafter"/>
</dbReference>
<dbReference type="EMBL" id="CDPU01000017">
    <property type="protein sequence ID" value="CEO50105.1"/>
    <property type="molecule type" value="Genomic_DNA"/>
</dbReference>
<evidence type="ECO:0000313" key="1">
    <source>
        <dbReference type="EMBL" id="CEO50105.1"/>
    </source>
</evidence>
<proteinExistence type="predicted"/>
<accession>A0A0B7K511</accession>
<dbReference type="PANTHER" id="PTHR42695">
    <property type="entry name" value="GLUTAMINE AMIDOTRANSFERASE YLR126C-RELATED"/>
    <property type="match status" value="1"/>
</dbReference>
<name>A0A0B7K511_BIOOC</name>
<dbReference type="Gene3D" id="3.40.50.880">
    <property type="match status" value="1"/>
</dbReference>